<dbReference type="STRING" id="1392877.SAMN05216221_3025"/>
<feature type="transmembrane region" description="Helical" evidence="4">
    <location>
        <begin position="393"/>
        <end position="411"/>
    </location>
</feature>
<dbReference type="Gene3D" id="2.60.40.2380">
    <property type="match status" value="1"/>
</dbReference>
<feature type="transmembrane region" description="Helical" evidence="4">
    <location>
        <begin position="306"/>
        <end position="324"/>
    </location>
</feature>
<dbReference type="GO" id="GO:0003824">
    <property type="term" value="F:catalytic activity"/>
    <property type="evidence" value="ECO:0007669"/>
    <property type="project" value="UniProtKB-ARBA"/>
</dbReference>
<feature type="transmembrane region" description="Helical" evidence="4">
    <location>
        <begin position="274"/>
        <end position="294"/>
    </location>
</feature>
<dbReference type="Pfam" id="PF00990">
    <property type="entry name" value="GGDEF"/>
    <property type="match status" value="1"/>
</dbReference>
<feature type="coiled-coil region" evidence="3">
    <location>
        <begin position="428"/>
        <end position="455"/>
    </location>
</feature>
<dbReference type="GO" id="GO:0005886">
    <property type="term" value="C:plasma membrane"/>
    <property type="evidence" value="ECO:0007669"/>
    <property type="project" value="UniProtKB-SubCell"/>
</dbReference>
<dbReference type="SUPFAM" id="SSF55073">
    <property type="entry name" value="Nucleotide cyclase"/>
    <property type="match status" value="1"/>
</dbReference>
<dbReference type="InterPro" id="IPR011623">
    <property type="entry name" value="7TMR_DISM_rcpt_extracell_dom1"/>
</dbReference>
<dbReference type="InterPro" id="IPR052163">
    <property type="entry name" value="DGC-Regulatory_Protein"/>
</dbReference>
<keyword evidence="4" id="KW-0812">Transmembrane</keyword>
<evidence type="ECO:0000256" key="3">
    <source>
        <dbReference type="SAM" id="Coils"/>
    </source>
</evidence>
<dbReference type="InterPro" id="IPR029787">
    <property type="entry name" value="Nucleotide_cyclase"/>
</dbReference>
<name>A0A1H1WB46_9PSED</name>
<dbReference type="CDD" id="cd01949">
    <property type="entry name" value="GGDEF"/>
    <property type="match status" value="1"/>
</dbReference>
<dbReference type="NCBIfam" id="TIGR00254">
    <property type="entry name" value="GGDEF"/>
    <property type="match status" value="1"/>
</dbReference>
<gene>
    <name evidence="6" type="ORF">SAMN05216221_3025</name>
</gene>
<dbReference type="PANTHER" id="PTHR46663">
    <property type="entry name" value="DIGUANYLATE CYCLASE DGCT-RELATED"/>
    <property type="match status" value="1"/>
</dbReference>
<keyword evidence="4" id="KW-1133">Transmembrane helix</keyword>
<dbReference type="InterPro" id="IPR011622">
    <property type="entry name" value="7TMR_DISM_rcpt_extracell_dom2"/>
</dbReference>
<keyword evidence="4" id="KW-0472">Membrane</keyword>
<dbReference type="EMBL" id="LT629751">
    <property type="protein sequence ID" value="SDS93901.1"/>
    <property type="molecule type" value="Genomic_DNA"/>
</dbReference>
<feature type="transmembrane region" description="Helical" evidence="4">
    <location>
        <begin position="361"/>
        <end position="381"/>
    </location>
</feature>
<dbReference type="InterPro" id="IPR000160">
    <property type="entry name" value="GGDEF_dom"/>
</dbReference>
<dbReference type="Proteomes" id="UP000243359">
    <property type="component" value="Chromosome I"/>
</dbReference>
<feature type="transmembrane region" description="Helical" evidence="4">
    <location>
        <begin position="238"/>
        <end position="262"/>
    </location>
</feature>
<dbReference type="PANTHER" id="PTHR46663:SF2">
    <property type="entry name" value="GGDEF DOMAIN-CONTAINING PROTEIN"/>
    <property type="match status" value="1"/>
</dbReference>
<comment type="cofactor">
    <cofactor evidence="1">
        <name>Mg(2+)</name>
        <dbReference type="ChEBI" id="CHEBI:18420"/>
    </cofactor>
</comment>
<evidence type="ECO:0000256" key="2">
    <source>
        <dbReference type="ARBA" id="ARBA00004533"/>
    </source>
</evidence>
<keyword evidence="3" id="KW-0175">Coiled coil</keyword>
<comment type="subcellular location">
    <subcellularLocation>
        <location evidence="2">Cell inner membrane</location>
    </subcellularLocation>
</comment>
<proteinExistence type="predicted"/>
<dbReference type="FunFam" id="3.30.70.270:FF:000001">
    <property type="entry name" value="Diguanylate cyclase domain protein"/>
    <property type="match status" value="1"/>
</dbReference>
<feature type="transmembrane region" description="Helical" evidence="4">
    <location>
        <begin position="213"/>
        <end position="231"/>
    </location>
</feature>
<evidence type="ECO:0000313" key="6">
    <source>
        <dbReference type="EMBL" id="SDS93901.1"/>
    </source>
</evidence>
<dbReference type="RefSeq" id="WP_090349738.1">
    <property type="nucleotide sequence ID" value="NZ_LT629751.1"/>
</dbReference>
<dbReference type="Pfam" id="PF07695">
    <property type="entry name" value="7TMR-DISM_7TM"/>
    <property type="match status" value="1"/>
</dbReference>
<dbReference type="OrthoDB" id="9803824at2"/>
<evidence type="ECO:0000256" key="1">
    <source>
        <dbReference type="ARBA" id="ARBA00001946"/>
    </source>
</evidence>
<evidence type="ECO:0000256" key="4">
    <source>
        <dbReference type="SAM" id="Phobius"/>
    </source>
</evidence>
<reference evidence="7" key="1">
    <citation type="submission" date="2016-10" db="EMBL/GenBank/DDBJ databases">
        <authorList>
            <person name="Varghese N."/>
            <person name="Submissions S."/>
        </authorList>
    </citation>
    <scope>NUCLEOTIDE SEQUENCE [LARGE SCALE GENOMIC DNA]</scope>
    <source>
        <strain evidence="7">KCTC 32247</strain>
    </source>
</reference>
<sequence>MQPASGRSAQGTLRGTTCALAHAPSRLLLTLLLLLVLLSPPLRAQDAAAPVQLDGREQGMELHGHFSLLRDPGARLDVAQLAERAADFVPSRRRNDLSLGYSSDAVWLRLALRAPAEREGDWRIEFGYPPLDLVELFSVGSDGVQRQVAGDTLPLGQRSLMHHAPLFAVSLAPGEQRTLYFRVRSAGSLTLDARLWSAASFAEHSQLAAMLEALYFGVLLALASYNLLLFITLRDSSFLIFVVFAISFAASMLGFSGFGAQYLWPQGGQWGNRVLPFCLAMTHASAALLSRSFLDTARYTRAWDRLLGVAVAVQLVVTLATLLLPLTPMLQLLALSGVANLLLLLACAIDCLRRRLPTAPLYATACLLLLSGALLLALRNYGVLPSNALTVNALQIASMLAMLLLSFGLAARLNEMKRLKVAAQAMALAAQRNSLQALQEQERLLEQRVAERTEALAAANEHLRELALKDPLTGLANRTALRQHLEQAWQRARRRRELLAVILLDLDGFKPVNDSYGHEAGDLLLVQVARRLQASARATDLVARLGGDEFVLICESIGSPAQAEALAARILDILGQTYSMLGKEIHIGASIGISFGPNGGSGEDLLREADLAMYQAKAAGRNCIRLGRQPQGEAQEAPER</sequence>
<dbReference type="PROSITE" id="PS50887">
    <property type="entry name" value="GGDEF"/>
    <property type="match status" value="1"/>
</dbReference>
<accession>A0A1H1WB46</accession>
<evidence type="ECO:0000313" key="7">
    <source>
        <dbReference type="Proteomes" id="UP000243359"/>
    </source>
</evidence>
<feature type="domain" description="GGDEF" evidence="5">
    <location>
        <begin position="497"/>
        <end position="629"/>
    </location>
</feature>
<evidence type="ECO:0000259" key="5">
    <source>
        <dbReference type="PROSITE" id="PS50887"/>
    </source>
</evidence>
<dbReference type="AlphaFoldDB" id="A0A1H1WB46"/>
<dbReference type="SMART" id="SM00267">
    <property type="entry name" value="GGDEF"/>
    <property type="match status" value="1"/>
</dbReference>
<keyword evidence="7" id="KW-1185">Reference proteome</keyword>
<dbReference type="InterPro" id="IPR043128">
    <property type="entry name" value="Rev_trsase/Diguanyl_cyclase"/>
</dbReference>
<feature type="transmembrane region" description="Helical" evidence="4">
    <location>
        <begin position="330"/>
        <end position="349"/>
    </location>
</feature>
<dbReference type="Pfam" id="PF07696">
    <property type="entry name" value="7TMR-DISMED2"/>
    <property type="match status" value="1"/>
</dbReference>
<protein>
    <submittedName>
        <fullName evidence="6">Diguanylate cyclase (GGDEF) domain-containing protein</fullName>
    </submittedName>
</protein>
<organism evidence="6 7">
    <name type="scientific">Pseudomonas oryzae</name>
    <dbReference type="NCBI Taxonomy" id="1392877"/>
    <lineage>
        <taxon>Bacteria</taxon>
        <taxon>Pseudomonadati</taxon>
        <taxon>Pseudomonadota</taxon>
        <taxon>Gammaproteobacteria</taxon>
        <taxon>Pseudomonadales</taxon>
        <taxon>Pseudomonadaceae</taxon>
        <taxon>Pseudomonas</taxon>
    </lineage>
</organism>
<dbReference type="Gene3D" id="3.30.70.270">
    <property type="match status" value="1"/>
</dbReference>